<sequence>MHLIKPVKKYIQSDFLQRGLEYGLLSHGSECKDVGVLFVQDGWDYLINGKIHEVLRTRGNGKLGILLVLVPPGTSEERYHYYHPNGKQNQEYLDFFTQELVPDVLEDIKLQGKKVRKMGLLGDSLGATVSLTIATQEPSLWTDLLLQSGVYPEILYDNMKALHKRAQDFHWNVYQVVGLQEDNFYYALSDEVFHILTHNRKLMELFSSLSMNLTYYEENEGHLWTFWQRDLSRALDFFIHK</sequence>
<dbReference type="Proteomes" id="UP000322524">
    <property type="component" value="Unassembled WGS sequence"/>
</dbReference>
<proteinExistence type="predicted"/>
<dbReference type="PANTHER" id="PTHR48098:SF3">
    <property type="entry name" value="IRON(III) ENTEROBACTIN ESTERASE"/>
    <property type="match status" value="1"/>
</dbReference>
<name>A0A5D4T2L7_9BACI</name>
<comment type="caution">
    <text evidence="1">The sequence shown here is derived from an EMBL/GenBank/DDBJ whole genome shotgun (WGS) entry which is preliminary data.</text>
</comment>
<dbReference type="EMBL" id="VTEV01000002">
    <property type="protein sequence ID" value="TYS69813.1"/>
    <property type="molecule type" value="Genomic_DNA"/>
</dbReference>
<dbReference type="Gene3D" id="3.40.50.1820">
    <property type="entry name" value="alpha/beta hydrolase"/>
    <property type="match status" value="1"/>
</dbReference>
<dbReference type="InterPro" id="IPR029058">
    <property type="entry name" value="AB_hydrolase_fold"/>
</dbReference>
<reference evidence="1 2" key="1">
    <citation type="submission" date="2019-08" db="EMBL/GenBank/DDBJ databases">
        <title>Bacillus genomes from the desert of Cuatro Cienegas, Coahuila.</title>
        <authorList>
            <person name="Olmedo-Alvarez G."/>
        </authorList>
    </citation>
    <scope>NUCLEOTIDE SEQUENCE [LARGE SCALE GENOMIC DNA]</scope>
    <source>
        <strain evidence="1 2">CH28_1T</strain>
    </source>
</reference>
<gene>
    <name evidence="1" type="ORF">FZC76_06175</name>
</gene>
<dbReference type="AlphaFoldDB" id="A0A5D4T2L7"/>
<dbReference type="InterPro" id="IPR050583">
    <property type="entry name" value="Mycobacterial_A85_antigen"/>
</dbReference>
<dbReference type="OrthoDB" id="9803578at2"/>
<dbReference type="PANTHER" id="PTHR48098">
    <property type="entry name" value="ENTEROCHELIN ESTERASE-RELATED"/>
    <property type="match status" value="1"/>
</dbReference>
<organism evidence="1 2">
    <name type="scientific">Sutcliffiella horikoshii</name>
    <dbReference type="NCBI Taxonomy" id="79883"/>
    <lineage>
        <taxon>Bacteria</taxon>
        <taxon>Bacillati</taxon>
        <taxon>Bacillota</taxon>
        <taxon>Bacilli</taxon>
        <taxon>Bacillales</taxon>
        <taxon>Bacillaceae</taxon>
        <taxon>Sutcliffiella</taxon>
    </lineage>
</organism>
<protein>
    <recommendedName>
        <fullName evidence="3">Esterase family protein</fullName>
    </recommendedName>
</protein>
<evidence type="ECO:0000313" key="1">
    <source>
        <dbReference type="EMBL" id="TYS69813.1"/>
    </source>
</evidence>
<accession>A0A5D4T2L7</accession>
<dbReference type="InterPro" id="IPR000801">
    <property type="entry name" value="Esterase-like"/>
</dbReference>
<evidence type="ECO:0000313" key="2">
    <source>
        <dbReference type="Proteomes" id="UP000322524"/>
    </source>
</evidence>
<evidence type="ECO:0008006" key="3">
    <source>
        <dbReference type="Google" id="ProtNLM"/>
    </source>
</evidence>
<dbReference type="SUPFAM" id="SSF53474">
    <property type="entry name" value="alpha/beta-Hydrolases"/>
    <property type="match status" value="1"/>
</dbReference>
<dbReference type="Pfam" id="PF00756">
    <property type="entry name" value="Esterase"/>
    <property type="match status" value="1"/>
</dbReference>